<proteinExistence type="predicted"/>
<dbReference type="EMBL" id="FOSL01000016">
    <property type="protein sequence ID" value="SFK88774.1"/>
    <property type="molecule type" value="Genomic_DNA"/>
</dbReference>
<dbReference type="OrthoDB" id="7410390at2"/>
<sequence length="136" mass="14648">MTALSTTGLLAILIGLMSIATGIGGLLRPNDWRRMFDEFEASPGLSLAIALIAILFGSLVISIHPRWDTPLQIVISVIGWASFIEGLALLSIPRSYIGMAKPLLAYTRAWTIFSLLLGAVLLIVGFGERTETLPLP</sequence>
<feature type="transmembrane region" description="Helical" evidence="1">
    <location>
        <begin position="104"/>
        <end position="126"/>
    </location>
</feature>
<dbReference type="Proteomes" id="UP000323300">
    <property type="component" value="Unassembled WGS sequence"/>
</dbReference>
<keyword evidence="1" id="KW-0812">Transmembrane</keyword>
<keyword evidence="3" id="KW-1185">Reference proteome</keyword>
<feature type="transmembrane region" description="Helical" evidence="1">
    <location>
        <begin position="47"/>
        <end position="67"/>
    </location>
</feature>
<name>A0A1I4D4V6_9HYPH</name>
<evidence type="ECO:0008006" key="4">
    <source>
        <dbReference type="Google" id="ProtNLM"/>
    </source>
</evidence>
<feature type="transmembrane region" description="Helical" evidence="1">
    <location>
        <begin position="6"/>
        <end position="27"/>
    </location>
</feature>
<keyword evidence="1" id="KW-0472">Membrane</keyword>
<gene>
    <name evidence="2" type="ORF">SAMN04488498_11612</name>
</gene>
<evidence type="ECO:0000256" key="1">
    <source>
        <dbReference type="SAM" id="Phobius"/>
    </source>
</evidence>
<organism evidence="2 3">
    <name type="scientific">Neomesorhizobium albiziae</name>
    <dbReference type="NCBI Taxonomy" id="335020"/>
    <lineage>
        <taxon>Bacteria</taxon>
        <taxon>Pseudomonadati</taxon>
        <taxon>Pseudomonadota</taxon>
        <taxon>Alphaproteobacteria</taxon>
        <taxon>Hyphomicrobiales</taxon>
        <taxon>Phyllobacteriaceae</taxon>
        <taxon>Neomesorhizobium</taxon>
    </lineage>
</organism>
<dbReference type="RefSeq" id="WP_149762349.1">
    <property type="nucleotide sequence ID" value="NZ_BSPE01000060.1"/>
</dbReference>
<dbReference type="AlphaFoldDB" id="A0A1I4D4V6"/>
<keyword evidence="1" id="KW-1133">Transmembrane helix</keyword>
<evidence type="ECO:0000313" key="3">
    <source>
        <dbReference type="Proteomes" id="UP000323300"/>
    </source>
</evidence>
<protein>
    <recommendedName>
        <fullName evidence="4">DUF2065 domain-containing protein</fullName>
    </recommendedName>
</protein>
<feature type="transmembrane region" description="Helical" evidence="1">
    <location>
        <begin position="73"/>
        <end position="92"/>
    </location>
</feature>
<accession>A0A1I4D4V6</accession>
<reference evidence="2 3" key="1">
    <citation type="submission" date="2016-10" db="EMBL/GenBank/DDBJ databases">
        <authorList>
            <person name="Varghese N."/>
            <person name="Submissions S."/>
        </authorList>
    </citation>
    <scope>NUCLEOTIDE SEQUENCE [LARGE SCALE GENOMIC DNA]</scope>
    <source>
        <strain evidence="2 3">DSM 21822</strain>
    </source>
</reference>
<evidence type="ECO:0000313" key="2">
    <source>
        <dbReference type="EMBL" id="SFK88774.1"/>
    </source>
</evidence>